<organism evidence="1">
    <name type="scientific">gut metagenome</name>
    <dbReference type="NCBI Taxonomy" id="749906"/>
    <lineage>
        <taxon>unclassified sequences</taxon>
        <taxon>metagenomes</taxon>
        <taxon>organismal metagenomes</taxon>
    </lineage>
</organism>
<evidence type="ECO:0000313" key="1">
    <source>
        <dbReference type="EMBL" id="EJX02269.1"/>
    </source>
</evidence>
<comment type="caution">
    <text evidence="1">The sequence shown here is derived from an EMBL/GenBank/DDBJ whole genome shotgun (WGS) entry which is preliminary data.</text>
</comment>
<dbReference type="EMBL" id="AMCI01002615">
    <property type="protein sequence ID" value="EJX02269.1"/>
    <property type="molecule type" value="Genomic_DNA"/>
</dbReference>
<dbReference type="AlphaFoldDB" id="J9G5W8"/>
<name>J9G5W8_9ZZZZ</name>
<protein>
    <submittedName>
        <fullName evidence="1">Uncharacterized protein</fullName>
    </submittedName>
</protein>
<sequence length="257" mass="29725">MDLLLHLCSSFFFALYFAFTEYLVEEFFVEFSGNKAADFSYFEAEVTRVVLSFFLFNLQESCELSFITFVSSTGVEGQYLILLCVFEELLLVIALEVSRHQRNLLYDHTTFEGLTFFIQFSQRTTQDVAICVNVCAFRVTCLLTESVELLRNQLVRHLDVIVIYRITATNLSVEIRSQSDIKDKSEIILVLDILGLLLFATERFAQHIYLVFVDIIEEAILEQLVYFFSLSLYAIHLLHQAHRHLTLTETGHLNLLA</sequence>
<proteinExistence type="predicted"/>
<accession>J9G5W8</accession>
<reference evidence="1" key="1">
    <citation type="journal article" date="2012" name="PLoS ONE">
        <title>Gene sets for utilization of primary and secondary nutrition supplies in the distal gut of endangered iberian lynx.</title>
        <authorList>
            <person name="Alcaide M."/>
            <person name="Messina E."/>
            <person name="Richter M."/>
            <person name="Bargiela R."/>
            <person name="Peplies J."/>
            <person name="Huws S.A."/>
            <person name="Newbold C.J."/>
            <person name="Golyshin P.N."/>
            <person name="Simon M.A."/>
            <person name="Lopez G."/>
            <person name="Yakimov M.M."/>
            <person name="Ferrer M."/>
        </authorList>
    </citation>
    <scope>NUCLEOTIDE SEQUENCE</scope>
</reference>
<gene>
    <name evidence="1" type="ORF">EVA_09624</name>
</gene>